<dbReference type="PRINTS" id="PR00413">
    <property type="entry name" value="HADHALOGNASE"/>
</dbReference>
<dbReference type="NCBIfam" id="TIGR01549">
    <property type="entry name" value="HAD-SF-IA-v1"/>
    <property type="match status" value="1"/>
</dbReference>
<dbReference type="FunFam" id="3.40.50.1000:FF:000022">
    <property type="entry name" value="Phosphoglycolate phosphatase"/>
    <property type="match status" value="1"/>
</dbReference>
<dbReference type="NCBIfam" id="TIGR01662">
    <property type="entry name" value="HAD-SF-IIIA"/>
    <property type="match status" value="1"/>
</dbReference>
<dbReference type="SFLD" id="SFLDS00003">
    <property type="entry name" value="Haloacid_Dehalogenase"/>
    <property type="match status" value="1"/>
</dbReference>
<proteinExistence type="predicted"/>
<gene>
    <name evidence="1" type="ORF">IAB51_04200</name>
</gene>
<dbReference type="InterPro" id="IPR050155">
    <property type="entry name" value="HAD-like_hydrolase_sf"/>
</dbReference>
<reference evidence="1" key="2">
    <citation type="journal article" date="2021" name="PeerJ">
        <title>Extensive microbial diversity within the chicken gut microbiome revealed by metagenomics and culture.</title>
        <authorList>
            <person name="Gilroy R."/>
            <person name="Ravi A."/>
            <person name="Getino M."/>
            <person name="Pursley I."/>
            <person name="Horton D.L."/>
            <person name="Alikhan N.F."/>
            <person name="Baker D."/>
            <person name="Gharbi K."/>
            <person name="Hall N."/>
            <person name="Watson M."/>
            <person name="Adriaenssens E.M."/>
            <person name="Foster-Nyarko E."/>
            <person name="Jarju S."/>
            <person name="Secka A."/>
            <person name="Antonio M."/>
            <person name="Oren A."/>
            <person name="Chaudhuri R.R."/>
            <person name="La Ragione R."/>
            <person name="Hildebrand F."/>
            <person name="Pallen M.J."/>
        </authorList>
    </citation>
    <scope>NUCLEOTIDE SEQUENCE</scope>
    <source>
        <strain evidence="1">CHK199-13235</strain>
    </source>
</reference>
<dbReference type="AlphaFoldDB" id="A0A9D1JZ86"/>
<dbReference type="InterPro" id="IPR023198">
    <property type="entry name" value="PGP-like_dom2"/>
</dbReference>
<dbReference type="GO" id="GO:0008967">
    <property type="term" value="F:phosphoglycolate phosphatase activity"/>
    <property type="evidence" value="ECO:0007669"/>
    <property type="project" value="TreeGrafter"/>
</dbReference>
<comment type="caution">
    <text evidence="1">The sequence shown here is derived from an EMBL/GenBank/DDBJ whole genome shotgun (WGS) entry which is preliminary data.</text>
</comment>
<sequence>MFQCCIFDLDGTLINSLEDLADACNWVLRENGLPTHPVDAYRRFVGDGAYKLAERMLPESMRDQQTAARYKALFDQRYNGHYLDKTRPYPGILELLAHLKKKGVQLAVLSNKPNQFVQKICAEAFGEGFFAAVWGQRDGAAKKPAPDGVLAILNELKAAPEETLLIGDSNVDIQTAKNAGVASAGVSWGFRGRQELAEAGADFIADDAGQLEAYILS</sequence>
<keyword evidence="1" id="KW-0378">Hydrolase</keyword>
<dbReference type="Proteomes" id="UP000824002">
    <property type="component" value="Unassembled WGS sequence"/>
</dbReference>
<dbReference type="InterPro" id="IPR036412">
    <property type="entry name" value="HAD-like_sf"/>
</dbReference>
<dbReference type="GO" id="GO:0006281">
    <property type="term" value="P:DNA repair"/>
    <property type="evidence" value="ECO:0007669"/>
    <property type="project" value="TreeGrafter"/>
</dbReference>
<protein>
    <submittedName>
        <fullName evidence="1">HAD family hydrolase</fullName>
    </submittedName>
</protein>
<dbReference type="NCBIfam" id="TIGR01509">
    <property type="entry name" value="HAD-SF-IA-v3"/>
    <property type="match status" value="1"/>
</dbReference>
<dbReference type="GO" id="GO:0005829">
    <property type="term" value="C:cytosol"/>
    <property type="evidence" value="ECO:0007669"/>
    <property type="project" value="TreeGrafter"/>
</dbReference>
<dbReference type="InterPro" id="IPR006549">
    <property type="entry name" value="HAD-SF_hydro_IIIA"/>
</dbReference>
<dbReference type="InterPro" id="IPR006439">
    <property type="entry name" value="HAD-SF_hydro_IA"/>
</dbReference>
<dbReference type="EMBL" id="DVJP01000030">
    <property type="protein sequence ID" value="HIS75995.1"/>
    <property type="molecule type" value="Genomic_DNA"/>
</dbReference>
<name>A0A9D1JZ86_9FIRM</name>
<dbReference type="PANTHER" id="PTHR43434:SF1">
    <property type="entry name" value="PHOSPHOGLYCOLATE PHOSPHATASE"/>
    <property type="match status" value="1"/>
</dbReference>
<dbReference type="Gene3D" id="3.40.50.1000">
    <property type="entry name" value="HAD superfamily/HAD-like"/>
    <property type="match status" value="1"/>
</dbReference>
<dbReference type="Gene3D" id="1.10.150.240">
    <property type="entry name" value="Putative phosphatase, domain 2"/>
    <property type="match status" value="1"/>
</dbReference>
<dbReference type="PANTHER" id="PTHR43434">
    <property type="entry name" value="PHOSPHOGLYCOLATE PHOSPHATASE"/>
    <property type="match status" value="1"/>
</dbReference>
<dbReference type="SFLD" id="SFLDG01135">
    <property type="entry name" value="C1.5.6:_HAD__Beta-PGM__Phospha"/>
    <property type="match status" value="1"/>
</dbReference>
<dbReference type="SFLD" id="SFLDG01129">
    <property type="entry name" value="C1.5:_HAD__Beta-PGM__Phosphata"/>
    <property type="match status" value="1"/>
</dbReference>
<organism evidence="1 2">
    <name type="scientific">Candidatus Merdivicinus excrementipullorum</name>
    <dbReference type="NCBI Taxonomy" id="2840867"/>
    <lineage>
        <taxon>Bacteria</taxon>
        <taxon>Bacillati</taxon>
        <taxon>Bacillota</taxon>
        <taxon>Clostridia</taxon>
        <taxon>Eubacteriales</taxon>
        <taxon>Oscillospiraceae</taxon>
        <taxon>Oscillospiraceae incertae sedis</taxon>
        <taxon>Candidatus Merdivicinus</taxon>
    </lineage>
</organism>
<dbReference type="InterPro" id="IPR041492">
    <property type="entry name" value="HAD_2"/>
</dbReference>
<dbReference type="SUPFAM" id="SSF56784">
    <property type="entry name" value="HAD-like"/>
    <property type="match status" value="1"/>
</dbReference>
<evidence type="ECO:0000313" key="1">
    <source>
        <dbReference type="EMBL" id="HIS75995.1"/>
    </source>
</evidence>
<dbReference type="Pfam" id="PF13419">
    <property type="entry name" value="HAD_2"/>
    <property type="match status" value="1"/>
</dbReference>
<dbReference type="InterPro" id="IPR023214">
    <property type="entry name" value="HAD_sf"/>
</dbReference>
<accession>A0A9D1JZ86</accession>
<evidence type="ECO:0000313" key="2">
    <source>
        <dbReference type="Proteomes" id="UP000824002"/>
    </source>
</evidence>
<reference evidence="1" key="1">
    <citation type="submission" date="2020-10" db="EMBL/GenBank/DDBJ databases">
        <authorList>
            <person name="Gilroy R."/>
        </authorList>
    </citation>
    <scope>NUCLEOTIDE SEQUENCE</scope>
    <source>
        <strain evidence="1">CHK199-13235</strain>
    </source>
</reference>